<dbReference type="InterPro" id="IPR003593">
    <property type="entry name" value="AAA+_ATPase"/>
</dbReference>
<dbReference type="Pfam" id="PF25601">
    <property type="entry name" value="AAA_lid_14"/>
    <property type="match status" value="1"/>
</dbReference>
<dbReference type="Gene3D" id="3.30.450.20">
    <property type="entry name" value="PAS domain"/>
    <property type="match status" value="1"/>
</dbReference>
<keyword evidence="8" id="KW-1185">Reference proteome</keyword>
<evidence type="ECO:0000256" key="4">
    <source>
        <dbReference type="ARBA" id="ARBA00023163"/>
    </source>
</evidence>
<dbReference type="InterPro" id="IPR027417">
    <property type="entry name" value="P-loop_NTPase"/>
</dbReference>
<dbReference type="PANTHER" id="PTHR32071">
    <property type="entry name" value="TRANSCRIPTIONAL REGULATORY PROTEIN"/>
    <property type="match status" value="1"/>
</dbReference>
<dbReference type="EMBL" id="FNHQ01000005">
    <property type="protein sequence ID" value="SDM36185.1"/>
    <property type="molecule type" value="Genomic_DNA"/>
</dbReference>
<dbReference type="InterPro" id="IPR002197">
    <property type="entry name" value="HTH_Fis"/>
</dbReference>
<dbReference type="PROSITE" id="PS50045">
    <property type="entry name" value="SIGMA54_INTERACT_4"/>
    <property type="match status" value="1"/>
</dbReference>
<dbReference type="InterPro" id="IPR002078">
    <property type="entry name" value="Sigma_54_int"/>
</dbReference>
<dbReference type="CDD" id="cd00130">
    <property type="entry name" value="PAS"/>
    <property type="match status" value="1"/>
</dbReference>
<feature type="domain" description="Sigma-54 factor interaction" evidence="5">
    <location>
        <begin position="323"/>
        <end position="552"/>
    </location>
</feature>
<dbReference type="SMART" id="SM00091">
    <property type="entry name" value="PAS"/>
    <property type="match status" value="1"/>
</dbReference>
<dbReference type="GO" id="GO:0043565">
    <property type="term" value="F:sequence-specific DNA binding"/>
    <property type="evidence" value="ECO:0007669"/>
    <property type="project" value="InterPro"/>
</dbReference>
<keyword evidence="3" id="KW-0805">Transcription regulation</keyword>
<evidence type="ECO:0000259" key="5">
    <source>
        <dbReference type="PROSITE" id="PS50045"/>
    </source>
</evidence>
<evidence type="ECO:0000313" key="8">
    <source>
        <dbReference type="Proteomes" id="UP000199309"/>
    </source>
</evidence>
<dbReference type="InterPro" id="IPR000014">
    <property type="entry name" value="PAS"/>
</dbReference>
<dbReference type="PANTHER" id="PTHR32071:SF57">
    <property type="entry name" value="C4-DICARBOXYLATE TRANSPORT TRANSCRIPTIONAL REGULATORY PROTEIN DCTD"/>
    <property type="match status" value="1"/>
</dbReference>
<dbReference type="PROSITE" id="PS50112">
    <property type="entry name" value="PAS"/>
    <property type="match status" value="1"/>
</dbReference>
<sequence>MAITIAIISYYKLTEVVNRAKEFLPPDVTVRVVNCNLLTQPERIKESLALQEEVDVFVSASGNYSVLSAYITEPMVEIKPSVTDVLLAMKKSAVSEEPIALLKYHTGIDYLNDTKELFLHPVVQYVYKTADEAERMIQQFISMGITTFIGSSFVYESVTRAGYSCFFLYSEDSVIRALETAVAVARTKRQEMVKTIEIKTMLRSTQEGIIAINGEGIVTVFNPSAEKITKIQHEKVVGRRADEVLPALSLHTVQHSGKPQLNQVQQIGEVQILTNRVPIQTKQGISGAIVTFNDIGMVQKAEKKIRETLHKKGFIAKTTFEDILGDSRRIEEVKDMALQYARWKASVLITGESGTGKELFAQAIHNASLRSNGPFVAINCAALPESLLESELFGYENGAFTGAKKGGRQGLFELAHEGTIFLDEIAEMPMAIQSRVLRILEEHEVLRIGGERIIPINIRVLAATNKNLWELVQRGTFRKDLYYRLCVLELRIPSLQERSEDIPLLITKFLSDFRPDLPNDVIQQVALDLLLKRCEWDGNVRQLRNMIERIAVLYKTSQGLSDLIETLLQQQVLLKGTDTELNEIYKTLREVHGNKSLAAKKLGISRATLWRKLQKTETGESATTTESVSVKH</sequence>
<proteinExistence type="predicted"/>
<dbReference type="Gene3D" id="1.10.10.60">
    <property type="entry name" value="Homeodomain-like"/>
    <property type="match status" value="1"/>
</dbReference>
<dbReference type="GO" id="GO:0005524">
    <property type="term" value="F:ATP binding"/>
    <property type="evidence" value="ECO:0007669"/>
    <property type="project" value="UniProtKB-KW"/>
</dbReference>
<organism evidence="7 8">
    <name type="scientific">Megasphaera paucivorans</name>
    <dbReference type="NCBI Taxonomy" id="349095"/>
    <lineage>
        <taxon>Bacteria</taxon>
        <taxon>Bacillati</taxon>
        <taxon>Bacillota</taxon>
        <taxon>Negativicutes</taxon>
        <taxon>Veillonellales</taxon>
        <taxon>Veillonellaceae</taxon>
        <taxon>Megasphaera</taxon>
    </lineage>
</organism>
<dbReference type="Gene3D" id="3.40.50.10660">
    <property type="entry name" value="PrpR receptor domain-like"/>
    <property type="match status" value="1"/>
</dbReference>
<dbReference type="Pfam" id="PF02954">
    <property type="entry name" value="HTH_8"/>
    <property type="match status" value="1"/>
</dbReference>
<dbReference type="PROSITE" id="PS00676">
    <property type="entry name" value="SIGMA54_INTERACT_2"/>
    <property type="match status" value="1"/>
</dbReference>
<dbReference type="PROSITE" id="PS00675">
    <property type="entry name" value="SIGMA54_INTERACT_1"/>
    <property type="match status" value="1"/>
</dbReference>
<dbReference type="InterPro" id="IPR025662">
    <property type="entry name" value="Sigma_54_int_dom_ATP-bd_1"/>
</dbReference>
<dbReference type="InterPro" id="IPR035965">
    <property type="entry name" value="PAS-like_dom_sf"/>
</dbReference>
<keyword evidence="2" id="KW-0067">ATP-binding</keyword>
<dbReference type="InterPro" id="IPR009057">
    <property type="entry name" value="Homeodomain-like_sf"/>
</dbReference>
<evidence type="ECO:0000256" key="3">
    <source>
        <dbReference type="ARBA" id="ARBA00023015"/>
    </source>
</evidence>
<dbReference type="AlphaFoldDB" id="A0A1G9SMZ5"/>
<dbReference type="Pfam" id="PF00158">
    <property type="entry name" value="Sigma54_activat"/>
    <property type="match status" value="1"/>
</dbReference>
<dbReference type="Gene3D" id="3.40.50.2300">
    <property type="match status" value="1"/>
</dbReference>
<evidence type="ECO:0000256" key="1">
    <source>
        <dbReference type="ARBA" id="ARBA00022741"/>
    </source>
</evidence>
<dbReference type="RefSeq" id="WP_176762858.1">
    <property type="nucleotide sequence ID" value="NZ_FNHQ01000005.1"/>
</dbReference>
<evidence type="ECO:0000259" key="6">
    <source>
        <dbReference type="PROSITE" id="PS50112"/>
    </source>
</evidence>
<dbReference type="SUPFAM" id="SSF55785">
    <property type="entry name" value="PYP-like sensor domain (PAS domain)"/>
    <property type="match status" value="1"/>
</dbReference>
<dbReference type="GO" id="GO:0006355">
    <property type="term" value="P:regulation of DNA-templated transcription"/>
    <property type="evidence" value="ECO:0007669"/>
    <property type="project" value="InterPro"/>
</dbReference>
<dbReference type="InterPro" id="IPR058031">
    <property type="entry name" value="AAA_lid_NorR"/>
</dbReference>
<protein>
    <submittedName>
        <fullName evidence="7">Transcriptional regulator, propionate catabolism operon regulatory protein</fullName>
    </submittedName>
</protein>
<dbReference type="Gene3D" id="3.40.50.300">
    <property type="entry name" value="P-loop containing nucleotide triphosphate hydrolases"/>
    <property type="match status" value="1"/>
</dbReference>
<dbReference type="InterPro" id="IPR010524">
    <property type="entry name" value="Sig_transdc_resp-reg_PrpR_N"/>
</dbReference>
<evidence type="ECO:0000256" key="2">
    <source>
        <dbReference type="ARBA" id="ARBA00022840"/>
    </source>
</evidence>
<keyword evidence="1" id="KW-0547">Nucleotide-binding</keyword>
<reference evidence="7 8" key="1">
    <citation type="submission" date="2016-10" db="EMBL/GenBank/DDBJ databases">
        <authorList>
            <person name="de Groot N.N."/>
        </authorList>
    </citation>
    <scope>NUCLEOTIDE SEQUENCE [LARGE SCALE GENOMIC DNA]</scope>
    <source>
        <strain evidence="7 8">DSM 16981</strain>
    </source>
</reference>
<dbReference type="Proteomes" id="UP000199309">
    <property type="component" value="Unassembled WGS sequence"/>
</dbReference>
<evidence type="ECO:0000313" key="7">
    <source>
        <dbReference type="EMBL" id="SDM36185.1"/>
    </source>
</evidence>
<dbReference type="SMART" id="SM00382">
    <property type="entry name" value="AAA"/>
    <property type="match status" value="1"/>
</dbReference>
<dbReference type="SUPFAM" id="SSF46689">
    <property type="entry name" value="Homeodomain-like"/>
    <property type="match status" value="1"/>
</dbReference>
<dbReference type="CDD" id="cd00009">
    <property type="entry name" value="AAA"/>
    <property type="match status" value="1"/>
</dbReference>
<dbReference type="STRING" id="349095.SAMN05660299_00761"/>
<name>A0A1G9SMZ5_9FIRM</name>
<dbReference type="Pfam" id="PF00989">
    <property type="entry name" value="PAS"/>
    <property type="match status" value="1"/>
</dbReference>
<gene>
    <name evidence="7" type="ORF">SAMN05660299_00761</name>
</gene>
<dbReference type="Pfam" id="PF06506">
    <property type="entry name" value="PrpR_N"/>
    <property type="match status" value="1"/>
</dbReference>
<dbReference type="SUPFAM" id="SSF52540">
    <property type="entry name" value="P-loop containing nucleoside triphosphate hydrolases"/>
    <property type="match status" value="1"/>
</dbReference>
<dbReference type="PRINTS" id="PR01590">
    <property type="entry name" value="HTHFIS"/>
</dbReference>
<feature type="domain" description="PAS" evidence="6">
    <location>
        <begin position="194"/>
        <end position="239"/>
    </location>
</feature>
<dbReference type="InterPro" id="IPR013767">
    <property type="entry name" value="PAS_fold"/>
</dbReference>
<accession>A0A1G9SMZ5</accession>
<dbReference type="GO" id="GO:0000156">
    <property type="term" value="F:phosphorelay response regulator activity"/>
    <property type="evidence" value="ECO:0007669"/>
    <property type="project" value="InterPro"/>
</dbReference>
<keyword evidence="4" id="KW-0804">Transcription</keyword>
<dbReference type="Gene3D" id="1.10.8.60">
    <property type="match status" value="1"/>
</dbReference>
<dbReference type="SUPFAM" id="SSF159800">
    <property type="entry name" value="PrpR receptor domain-like"/>
    <property type="match status" value="1"/>
</dbReference>
<dbReference type="FunFam" id="3.40.50.300:FF:000006">
    <property type="entry name" value="DNA-binding transcriptional regulator NtrC"/>
    <property type="match status" value="1"/>
</dbReference>
<dbReference type="InterPro" id="IPR025943">
    <property type="entry name" value="Sigma_54_int_dom_ATP-bd_2"/>
</dbReference>